<keyword evidence="2" id="KW-0012">Acyltransferase</keyword>
<evidence type="ECO:0000256" key="2">
    <source>
        <dbReference type="ARBA" id="ARBA00023315"/>
    </source>
</evidence>
<dbReference type="PROSITE" id="PS51186">
    <property type="entry name" value="GNAT"/>
    <property type="match status" value="1"/>
</dbReference>
<reference evidence="4 5" key="1">
    <citation type="submission" date="2005-03" db="EMBL/GenBank/DDBJ databases">
        <title>Brevibacillus brevis strain 47, complete genome.</title>
        <authorList>
            <person name="Hosoyama A."/>
            <person name="Yamada R."/>
            <person name="Hongo Y."/>
            <person name="Terui Y."/>
            <person name="Ankai A."/>
            <person name="Masuyama W."/>
            <person name="Sekiguchi M."/>
            <person name="Takeda T."/>
            <person name="Asano K."/>
            <person name="Ohji S."/>
            <person name="Ichikawa N."/>
            <person name="Narita S."/>
            <person name="Aoki N."/>
            <person name="Miura H."/>
            <person name="Matsushita S."/>
            <person name="Sekigawa T."/>
            <person name="Yamagata H."/>
            <person name="Yoshikawa H."/>
            <person name="Udaka S."/>
            <person name="Tanikawa S."/>
            <person name="Fujita N."/>
        </authorList>
    </citation>
    <scope>NUCLEOTIDE SEQUENCE [LARGE SCALE GENOMIC DNA]</scope>
    <source>
        <strain evidence="5">47 / JCM 6285 / NBRC 100599</strain>
    </source>
</reference>
<dbReference type="eggNOG" id="COG0456">
    <property type="taxonomic scope" value="Bacteria"/>
</dbReference>
<gene>
    <name evidence="4" type="ordered locus">BBR47_47680</name>
</gene>
<sequence>MVSIIQMKLEDSYRIHDIDRSETIDLIYKCKNGVLEEITAGHECPNWKEDDYYEIISRYEYELKNGGTAFGAYNGDKLVGFGVLAHKFRGKENNQLQIDLMYVTREYRRQGIGSQILDALSKVAIQKGAKYLYISSTETNSAVKFYSSYGSTITSEIDEELFEKEPYDIHMIKKL</sequence>
<dbReference type="InterPro" id="IPR050680">
    <property type="entry name" value="YpeA/RimI_acetyltransf"/>
</dbReference>
<evidence type="ECO:0000259" key="3">
    <source>
        <dbReference type="PROSITE" id="PS51186"/>
    </source>
</evidence>
<dbReference type="SUPFAM" id="SSF55729">
    <property type="entry name" value="Acyl-CoA N-acyltransferases (Nat)"/>
    <property type="match status" value="1"/>
</dbReference>
<dbReference type="HOGENOM" id="CLU_130337_0_0_9"/>
<dbReference type="STRING" id="358681.BBR47_47680"/>
<evidence type="ECO:0000313" key="5">
    <source>
        <dbReference type="Proteomes" id="UP000001877"/>
    </source>
</evidence>
<dbReference type="RefSeq" id="WP_015893005.1">
    <property type="nucleotide sequence ID" value="NC_012491.1"/>
</dbReference>
<dbReference type="KEGG" id="bbe:BBR47_47680"/>
<evidence type="ECO:0000256" key="1">
    <source>
        <dbReference type="ARBA" id="ARBA00022679"/>
    </source>
</evidence>
<dbReference type="AlphaFoldDB" id="C0ZKR8"/>
<proteinExistence type="predicted"/>
<dbReference type="EMBL" id="AP008955">
    <property type="protein sequence ID" value="BAH45745.1"/>
    <property type="molecule type" value="Genomic_DNA"/>
</dbReference>
<dbReference type="Proteomes" id="UP000001877">
    <property type="component" value="Chromosome"/>
</dbReference>
<dbReference type="PANTHER" id="PTHR43420">
    <property type="entry name" value="ACETYLTRANSFERASE"/>
    <property type="match status" value="1"/>
</dbReference>
<accession>C0ZKR8</accession>
<name>C0ZKR8_BREBN</name>
<evidence type="ECO:0000313" key="4">
    <source>
        <dbReference type="EMBL" id="BAH45745.1"/>
    </source>
</evidence>
<dbReference type="InterPro" id="IPR000182">
    <property type="entry name" value="GNAT_dom"/>
</dbReference>
<dbReference type="InterPro" id="IPR016181">
    <property type="entry name" value="Acyl_CoA_acyltransferase"/>
</dbReference>
<dbReference type="Gene3D" id="3.40.630.30">
    <property type="match status" value="1"/>
</dbReference>
<dbReference type="GO" id="GO:0016747">
    <property type="term" value="F:acyltransferase activity, transferring groups other than amino-acyl groups"/>
    <property type="evidence" value="ECO:0007669"/>
    <property type="project" value="InterPro"/>
</dbReference>
<keyword evidence="1" id="KW-0808">Transferase</keyword>
<feature type="domain" description="N-acetyltransferase" evidence="3">
    <location>
        <begin position="13"/>
        <end position="175"/>
    </location>
</feature>
<dbReference type="Pfam" id="PF00583">
    <property type="entry name" value="Acetyltransf_1"/>
    <property type="match status" value="1"/>
</dbReference>
<dbReference type="CDD" id="cd04301">
    <property type="entry name" value="NAT_SF"/>
    <property type="match status" value="1"/>
</dbReference>
<organism evidence="4 5">
    <name type="scientific">Brevibacillus brevis (strain 47 / JCM 6285 / NBRC 100599)</name>
    <dbReference type="NCBI Taxonomy" id="358681"/>
    <lineage>
        <taxon>Bacteria</taxon>
        <taxon>Bacillati</taxon>
        <taxon>Bacillota</taxon>
        <taxon>Bacilli</taxon>
        <taxon>Bacillales</taxon>
        <taxon>Paenibacillaceae</taxon>
        <taxon>Brevibacillus</taxon>
    </lineage>
</organism>
<protein>
    <recommendedName>
        <fullName evidence="3">N-acetyltransferase domain-containing protein</fullName>
    </recommendedName>
</protein>
<keyword evidence="5" id="KW-1185">Reference proteome</keyword>